<sequence>MNMTEPWNISITVRIRVMSLYVSVEQHEKRKNKGRAPKLARFRREAIKKDIKERKAVELAEAANAGKSILFHPSELPKSQNNNDCSPDPRWNNYNIEKGDGEGRLRLLLGSLRQPRPLASSPSEGRCTCHSKDEGQPREQAKFRKGLTTDQIRPVSKLVQVTREYKMPLCLIFIDLKKALDTVETEAENETLDNESVPSSHTHDDISATLENTMRGLKWDNMRVKVDSWHLHHFRFADGIVLITSSINHAERMLNEFDETSKKIGF</sequence>
<evidence type="ECO:0008006" key="4">
    <source>
        <dbReference type="Google" id="ProtNLM"/>
    </source>
</evidence>
<proteinExistence type="predicted"/>
<dbReference type="EMBL" id="JAVFWL010000002">
    <property type="protein sequence ID" value="KAK6735606.1"/>
    <property type="molecule type" value="Genomic_DNA"/>
</dbReference>
<gene>
    <name evidence="2" type="primary">Necator_chrII.g6471</name>
    <name evidence="2" type="ORF">RB195_018678</name>
</gene>
<evidence type="ECO:0000256" key="1">
    <source>
        <dbReference type="SAM" id="MobiDB-lite"/>
    </source>
</evidence>
<feature type="compositionally biased region" description="Basic and acidic residues" evidence="1">
    <location>
        <begin position="130"/>
        <end position="141"/>
    </location>
</feature>
<accession>A0ABR1CAU7</accession>
<dbReference type="Proteomes" id="UP001303046">
    <property type="component" value="Unassembled WGS sequence"/>
</dbReference>
<keyword evidence="3" id="KW-1185">Reference proteome</keyword>
<evidence type="ECO:0000313" key="2">
    <source>
        <dbReference type="EMBL" id="KAK6735606.1"/>
    </source>
</evidence>
<organism evidence="2 3">
    <name type="scientific">Necator americanus</name>
    <name type="common">Human hookworm</name>
    <dbReference type="NCBI Taxonomy" id="51031"/>
    <lineage>
        <taxon>Eukaryota</taxon>
        <taxon>Metazoa</taxon>
        <taxon>Ecdysozoa</taxon>
        <taxon>Nematoda</taxon>
        <taxon>Chromadorea</taxon>
        <taxon>Rhabditida</taxon>
        <taxon>Rhabditina</taxon>
        <taxon>Rhabditomorpha</taxon>
        <taxon>Strongyloidea</taxon>
        <taxon>Ancylostomatidae</taxon>
        <taxon>Bunostominae</taxon>
        <taxon>Necator</taxon>
    </lineage>
</organism>
<protein>
    <recommendedName>
        <fullName evidence="4">Reverse transcriptase domain-containing protein</fullName>
    </recommendedName>
</protein>
<evidence type="ECO:0000313" key="3">
    <source>
        <dbReference type="Proteomes" id="UP001303046"/>
    </source>
</evidence>
<reference evidence="2 3" key="1">
    <citation type="submission" date="2023-08" db="EMBL/GenBank/DDBJ databases">
        <title>A Necator americanus chromosomal reference genome.</title>
        <authorList>
            <person name="Ilik V."/>
            <person name="Petrzelkova K.J."/>
            <person name="Pardy F."/>
            <person name="Fuh T."/>
            <person name="Niatou-Singa F.S."/>
            <person name="Gouil Q."/>
            <person name="Baker L."/>
            <person name="Ritchie M.E."/>
            <person name="Jex A.R."/>
            <person name="Gazzola D."/>
            <person name="Li H."/>
            <person name="Toshio Fujiwara R."/>
            <person name="Zhan B."/>
            <person name="Aroian R.V."/>
            <person name="Pafco B."/>
            <person name="Schwarz E.M."/>
        </authorList>
    </citation>
    <scope>NUCLEOTIDE SEQUENCE [LARGE SCALE GENOMIC DNA]</scope>
    <source>
        <strain evidence="2 3">Aroian</strain>
        <tissue evidence="2">Whole animal</tissue>
    </source>
</reference>
<comment type="caution">
    <text evidence="2">The sequence shown here is derived from an EMBL/GenBank/DDBJ whole genome shotgun (WGS) entry which is preliminary data.</text>
</comment>
<name>A0ABR1CAU7_NECAM</name>
<feature type="region of interest" description="Disordered" evidence="1">
    <location>
        <begin position="115"/>
        <end position="141"/>
    </location>
</feature>
<feature type="region of interest" description="Disordered" evidence="1">
    <location>
        <begin position="71"/>
        <end position="90"/>
    </location>
</feature>